<proteinExistence type="inferred from homology"/>
<evidence type="ECO:0000256" key="8">
    <source>
        <dbReference type="ARBA" id="ARBA00023277"/>
    </source>
</evidence>
<dbReference type="Gene3D" id="3.20.20.80">
    <property type="entry name" value="Glycosidases"/>
    <property type="match status" value="1"/>
</dbReference>
<evidence type="ECO:0000256" key="5">
    <source>
        <dbReference type="ARBA" id="ARBA00015938"/>
    </source>
</evidence>
<dbReference type="Pfam" id="PF00128">
    <property type="entry name" value="Alpha-amylase"/>
    <property type="match status" value="1"/>
</dbReference>
<protein>
    <recommendedName>
        <fullName evidence="5 13">Malto-oligosyltrehalose trehalohydrolase</fullName>
        <shortName evidence="14">MTHase</shortName>
        <ecNumber evidence="4 13">3.2.1.141</ecNumber>
    </recommendedName>
    <alternativeName>
        <fullName evidence="11 14">4-alpha-D-((1-&gt;4)-alpha-D-glucano)trehalose trehalohydrolase</fullName>
    </alternativeName>
    <alternativeName>
        <fullName evidence="10 14">Maltooligosyl trehalose trehalohydrolase</fullName>
    </alternativeName>
</protein>
<evidence type="ECO:0000256" key="10">
    <source>
        <dbReference type="ARBA" id="ARBA00032057"/>
    </source>
</evidence>
<dbReference type="CDD" id="cd11325">
    <property type="entry name" value="AmyAc_GTHase"/>
    <property type="match status" value="1"/>
</dbReference>
<keyword evidence="8" id="KW-0119">Carbohydrate metabolism</keyword>
<evidence type="ECO:0000256" key="3">
    <source>
        <dbReference type="ARBA" id="ARBA00008061"/>
    </source>
</evidence>
<comment type="similarity">
    <text evidence="3 14">Belongs to the glycosyl hydrolase 13 family.</text>
</comment>
<dbReference type="Gene3D" id="2.60.40.10">
    <property type="entry name" value="Immunoglobulins"/>
    <property type="match status" value="1"/>
</dbReference>
<comment type="caution">
    <text evidence="16">The sequence shown here is derived from an EMBL/GenBank/DDBJ whole genome shotgun (WGS) entry which is preliminary data.</text>
</comment>
<dbReference type="EC" id="3.2.1.141" evidence="4 13"/>
<dbReference type="EMBL" id="JAKVIN010000006">
    <property type="protein sequence ID" value="MCJ8150362.1"/>
    <property type="molecule type" value="Genomic_DNA"/>
</dbReference>
<evidence type="ECO:0000256" key="1">
    <source>
        <dbReference type="ARBA" id="ARBA00004496"/>
    </source>
</evidence>
<dbReference type="Gene3D" id="1.10.10.760">
    <property type="entry name" value="E-set domains of sugar-utilizing enzymes"/>
    <property type="match status" value="1"/>
</dbReference>
<dbReference type="InterPro" id="IPR014756">
    <property type="entry name" value="Ig_E-set"/>
</dbReference>
<dbReference type="InterPro" id="IPR013780">
    <property type="entry name" value="Glyco_hydro_b"/>
</dbReference>
<keyword evidence="6" id="KW-0963">Cytoplasm</keyword>
<evidence type="ECO:0000259" key="15">
    <source>
        <dbReference type="SMART" id="SM00642"/>
    </source>
</evidence>
<keyword evidence="17" id="KW-1185">Reference proteome</keyword>
<keyword evidence="7 14" id="KW-0378">Hydrolase</keyword>
<dbReference type="Gene3D" id="2.60.40.1180">
    <property type="entry name" value="Golgi alpha-mannosidase II"/>
    <property type="match status" value="1"/>
</dbReference>
<gene>
    <name evidence="16" type="primary">treZ</name>
    <name evidence="16" type="ORF">MKI86_14520</name>
</gene>
<evidence type="ECO:0000256" key="2">
    <source>
        <dbReference type="ARBA" id="ARBA00005199"/>
    </source>
</evidence>
<evidence type="ECO:0000256" key="11">
    <source>
        <dbReference type="ARBA" id="ARBA00033284"/>
    </source>
</evidence>
<evidence type="ECO:0000256" key="9">
    <source>
        <dbReference type="ARBA" id="ARBA00023295"/>
    </source>
</evidence>
<dbReference type="InterPro" id="IPR012768">
    <property type="entry name" value="Trehalose_TreZ"/>
</dbReference>
<evidence type="ECO:0000256" key="7">
    <source>
        <dbReference type="ARBA" id="ARBA00022801"/>
    </source>
</evidence>
<reference evidence="16 17" key="1">
    <citation type="submission" date="2022-02" db="EMBL/GenBank/DDBJ databases">
        <title>Shinella B3.7 sp. nov., isolated from Sediment (Zhairuo Island).</title>
        <authorList>
            <person name="Chen G."/>
        </authorList>
    </citation>
    <scope>NUCLEOTIDE SEQUENCE [LARGE SCALE GENOMIC DNA]</scope>
    <source>
        <strain evidence="16 17">B3.7</strain>
    </source>
</reference>
<dbReference type="SUPFAM" id="SSF81296">
    <property type="entry name" value="E set domains"/>
    <property type="match status" value="1"/>
</dbReference>
<name>A0ABT0CP32_9HYPH</name>
<comment type="subcellular location">
    <subcellularLocation>
        <location evidence="1">Cytoplasm</location>
    </subcellularLocation>
</comment>
<evidence type="ECO:0000256" key="4">
    <source>
        <dbReference type="ARBA" id="ARBA00012268"/>
    </source>
</evidence>
<dbReference type="SMART" id="SM00642">
    <property type="entry name" value="Aamy"/>
    <property type="match status" value="1"/>
</dbReference>
<accession>A0ABT0CP32</accession>
<dbReference type="NCBIfam" id="TIGR02402">
    <property type="entry name" value="trehalose_TreZ"/>
    <property type="match status" value="1"/>
</dbReference>
<dbReference type="InterPro" id="IPR044901">
    <property type="entry name" value="Trehalose_TreZ_E-set_sf"/>
</dbReference>
<dbReference type="Proteomes" id="UP001201844">
    <property type="component" value="Unassembled WGS sequence"/>
</dbReference>
<feature type="domain" description="Glycosyl hydrolase family 13 catalytic" evidence="15">
    <location>
        <begin position="104"/>
        <end position="446"/>
    </location>
</feature>
<evidence type="ECO:0000256" key="12">
    <source>
        <dbReference type="ARBA" id="ARBA00034013"/>
    </source>
</evidence>
<evidence type="ECO:0000256" key="14">
    <source>
        <dbReference type="PIRNR" id="PIRNR006337"/>
    </source>
</evidence>
<dbReference type="CDD" id="cd02853">
    <property type="entry name" value="E_set_MTHase_like_N"/>
    <property type="match status" value="1"/>
</dbReference>
<dbReference type="SUPFAM" id="SSF51445">
    <property type="entry name" value="(Trans)glycosidases"/>
    <property type="match status" value="1"/>
</dbReference>
<evidence type="ECO:0000256" key="13">
    <source>
        <dbReference type="NCBIfam" id="TIGR02402"/>
    </source>
</evidence>
<dbReference type="InterPro" id="IPR006047">
    <property type="entry name" value="GH13_cat_dom"/>
</dbReference>
<evidence type="ECO:0000313" key="16">
    <source>
        <dbReference type="EMBL" id="MCJ8150362.1"/>
    </source>
</evidence>
<comment type="pathway">
    <text evidence="2 14">Glycan biosynthesis; trehalose biosynthesis.</text>
</comment>
<keyword evidence="9 14" id="KW-0326">Glycosidase</keyword>
<dbReference type="InterPro" id="IPR017853">
    <property type="entry name" value="GH"/>
</dbReference>
<dbReference type="PANTHER" id="PTHR43651:SF11">
    <property type="entry name" value="MALTO-OLIGOSYLTREHALOSE TREHALOHYDROLASE"/>
    <property type="match status" value="1"/>
</dbReference>
<comment type="catalytic activity">
    <reaction evidence="12 14">
        <text>hydrolysis of (1-&gt;4)-alpha-D-glucosidic linkage in 4-alpha-D-[(1-&gt;4)-alpha-D-glucanosyl]n trehalose to yield trehalose and (1-&gt;4)-alpha-D-glucan.</text>
        <dbReference type="EC" id="3.2.1.141"/>
    </reaction>
</comment>
<dbReference type="InterPro" id="IPR013783">
    <property type="entry name" value="Ig-like_fold"/>
</dbReference>
<dbReference type="PANTHER" id="PTHR43651">
    <property type="entry name" value="1,4-ALPHA-GLUCAN-BRANCHING ENZYME"/>
    <property type="match status" value="1"/>
</dbReference>
<sequence length="577" mass="64533">MTEDGSVRFRLWAPAEDTVTLIAGEQEIAMHAQADGWHEVATDLVRPGSAYLYRLPDNTEIADPASHAQLAEIEGPSVVVDHKSYVWRNSGWRGRPWEDAVIYELHIGTFTPQGTFRSAIERLPHLHDIGITAIEIMPVAHFAGTRGWGYDGVLHYAPHPAYGTPDDLKALVDAAHGHGIMVLLDVVYNHFGPIGNMLHRIAPPFFHPERHTPWGAALAFEREAVRRYFIDNALHWLIDYRFDGLRFDATEEIIDDSEDHVLLEMATTIRQTVTDRQVHLVVEDQTKRKSLLNRDSGDAGYYTAGWNDVFHHTLHIIATREESGHYARYSEDTDDVLRRATARGFVAEDREGDGTGPLPQKPLPQQVNVNFLQNHDQVGNRAFGERLPTLTDPVLHRVMSALLFLAPPVPMLFMGEEFGESRPFLFFADFDGELAEATRAGRIDEAKKFGGLPEGKTADDLPDPNDETTFLASKLDWEHAASPEGRRHSEFVRSLVRLRQDKIRPLLMVGEAPEPRILAAEPGILAIDWRFAEQTLSIRANLTHGTGTWPPLSGETIFEIPAVNGAGPSIAISIRQT</sequence>
<dbReference type="PIRSF" id="PIRSF006337">
    <property type="entry name" value="Trehalose_TreZ"/>
    <property type="match status" value="1"/>
</dbReference>
<evidence type="ECO:0000256" key="6">
    <source>
        <dbReference type="ARBA" id="ARBA00022490"/>
    </source>
</evidence>
<evidence type="ECO:0000313" key="17">
    <source>
        <dbReference type="Proteomes" id="UP001201844"/>
    </source>
</evidence>
<organism evidence="16 17">
    <name type="scientific">Shinella sedimenti</name>
    <dbReference type="NCBI Taxonomy" id="2919913"/>
    <lineage>
        <taxon>Bacteria</taxon>
        <taxon>Pseudomonadati</taxon>
        <taxon>Pseudomonadota</taxon>
        <taxon>Alphaproteobacteria</taxon>
        <taxon>Hyphomicrobiales</taxon>
        <taxon>Rhizobiaceae</taxon>
        <taxon>Shinella</taxon>
    </lineage>
</organism>